<dbReference type="EMBL" id="JBHUCX010000013">
    <property type="protein sequence ID" value="MFD1673730.1"/>
    <property type="molecule type" value="Genomic_DNA"/>
</dbReference>
<reference evidence="2" key="1">
    <citation type="journal article" date="2019" name="Int. J. Syst. Evol. Microbiol.">
        <title>The Global Catalogue of Microorganisms (GCM) 10K type strain sequencing project: providing services to taxonomists for standard genome sequencing and annotation.</title>
        <authorList>
            <consortium name="The Broad Institute Genomics Platform"/>
            <consortium name="The Broad Institute Genome Sequencing Center for Infectious Disease"/>
            <person name="Wu L."/>
            <person name="Ma J."/>
        </authorList>
    </citation>
    <scope>NUCLEOTIDE SEQUENCE [LARGE SCALE GENOMIC DNA]</scope>
    <source>
        <strain evidence="2">CGMCC 1.12286</strain>
    </source>
</reference>
<sequence length="95" mass="11212">MERVVALGKLLGWTGQIVEVDSGFLPENMLRDFRMEQHWVVSSDRIRTELDFKETVSFFEGLQRTIDWELENQINNTDQLLADYRVEDEVYAKIS</sequence>
<dbReference type="SUPFAM" id="SSF51735">
    <property type="entry name" value="NAD(P)-binding Rossmann-fold domains"/>
    <property type="match status" value="1"/>
</dbReference>
<gene>
    <name evidence="1" type="ORF">ACFSB2_03280</name>
</gene>
<keyword evidence="2" id="KW-1185">Reference proteome</keyword>
<dbReference type="Proteomes" id="UP001597079">
    <property type="component" value="Unassembled WGS sequence"/>
</dbReference>
<accession>A0ABW4JE55</accession>
<proteinExistence type="predicted"/>
<dbReference type="InterPro" id="IPR036291">
    <property type="entry name" value="NAD(P)-bd_dom_sf"/>
</dbReference>
<dbReference type="Gene3D" id="3.40.50.720">
    <property type="entry name" value="NAD(P)-binding Rossmann-like Domain"/>
    <property type="match status" value="1"/>
</dbReference>
<dbReference type="RefSeq" id="WP_377941227.1">
    <property type="nucleotide sequence ID" value="NZ_JBHUCX010000013.1"/>
</dbReference>
<name>A0ABW4JE55_9BACL</name>
<evidence type="ECO:0000313" key="2">
    <source>
        <dbReference type="Proteomes" id="UP001597079"/>
    </source>
</evidence>
<evidence type="ECO:0000313" key="1">
    <source>
        <dbReference type="EMBL" id="MFD1673730.1"/>
    </source>
</evidence>
<organism evidence="1 2">
    <name type="scientific">Alicyclobacillus fodiniaquatilis</name>
    <dbReference type="NCBI Taxonomy" id="1661150"/>
    <lineage>
        <taxon>Bacteria</taxon>
        <taxon>Bacillati</taxon>
        <taxon>Bacillota</taxon>
        <taxon>Bacilli</taxon>
        <taxon>Bacillales</taxon>
        <taxon>Alicyclobacillaceae</taxon>
        <taxon>Alicyclobacillus</taxon>
    </lineage>
</organism>
<comment type="caution">
    <text evidence="1">The sequence shown here is derived from an EMBL/GenBank/DDBJ whole genome shotgun (WGS) entry which is preliminary data.</text>
</comment>
<protein>
    <submittedName>
        <fullName evidence="1">Uncharacterized protein</fullName>
    </submittedName>
</protein>